<dbReference type="InterPro" id="IPR040554">
    <property type="entry name" value="KPWE_PEX14_dom"/>
</dbReference>
<accession>A0ABR1JFX7</accession>
<feature type="domain" description="PEX14-like helix-turn-helix" evidence="3">
    <location>
        <begin position="6"/>
        <end position="72"/>
    </location>
</feature>
<reference evidence="4 5" key="1">
    <citation type="submission" date="2024-01" db="EMBL/GenBank/DDBJ databases">
        <title>A draft genome for the cacao thread blight pathogen Marasmiellus scandens.</title>
        <authorList>
            <person name="Baruah I.K."/>
            <person name="Leung J."/>
            <person name="Bukari Y."/>
            <person name="Amoako-Attah I."/>
            <person name="Meinhardt L.W."/>
            <person name="Bailey B.A."/>
            <person name="Cohen S.P."/>
        </authorList>
    </citation>
    <scope>NUCLEOTIDE SEQUENCE [LARGE SCALE GENOMIC DNA]</scope>
    <source>
        <strain evidence="4 5">GH-19</strain>
    </source>
</reference>
<comment type="caution">
    <text evidence="4">The sequence shown here is derived from an EMBL/GenBank/DDBJ whole genome shotgun (WGS) entry which is preliminary data.</text>
</comment>
<proteinExistence type="predicted"/>
<feature type="domain" description="Peroxisomal membrane protein PEX14-like KPWE" evidence="2">
    <location>
        <begin position="119"/>
        <end position="167"/>
    </location>
</feature>
<sequence>MATGALSQYASFPFDTDESFKQGLADILSSNPQLSEAGNELDRAMLRQIKVFFFNRVTGNSLTPEQVETYENEINGSIQAVTSPIPAEMSTTSTNTEQVTMSPSAGETSQAPTPNSEEPQILTFAQIRALIESGNIDQIPNNKQIPENLNEATPSQSATPTRKKPWEAIA</sequence>
<feature type="region of interest" description="Disordered" evidence="1">
    <location>
        <begin position="78"/>
        <end position="116"/>
    </location>
</feature>
<dbReference type="InterPro" id="IPR058841">
    <property type="entry name" value="HTH_76"/>
</dbReference>
<protein>
    <submittedName>
        <fullName evidence="4">Uncharacterized protein</fullName>
    </submittedName>
</protein>
<feature type="region of interest" description="Disordered" evidence="1">
    <location>
        <begin position="138"/>
        <end position="170"/>
    </location>
</feature>
<gene>
    <name evidence="4" type="ORF">VKT23_008916</name>
</gene>
<evidence type="ECO:0000256" key="1">
    <source>
        <dbReference type="SAM" id="MobiDB-lite"/>
    </source>
</evidence>
<dbReference type="EMBL" id="JBANRG010000014">
    <property type="protein sequence ID" value="KAK7460988.1"/>
    <property type="molecule type" value="Genomic_DNA"/>
</dbReference>
<dbReference type="Pfam" id="PF25871">
    <property type="entry name" value="HTH_76"/>
    <property type="match status" value="1"/>
</dbReference>
<evidence type="ECO:0000313" key="5">
    <source>
        <dbReference type="Proteomes" id="UP001498398"/>
    </source>
</evidence>
<name>A0ABR1JFX7_9AGAR</name>
<dbReference type="Pfam" id="PF17733">
    <property type="entry name" value="KPWE_dom"/>
    <property type="match status" value="1"/>
</dbReference>
<evidence type="ECO:0000313" key="4">
    <source>
        <dbReference type="EMBL" id="KAK7460988.1"/>
    </source>
</evidence>
<organism evidence="4 5">
    <name type="scientific">Marasmiellus scandens</name>
    <dbReference type="NCBI Taxonomy" id="2682957"/>
    <lineage>
        <taxon>Eukaryota</taxon>
        <taxon>Fungi</taxon>
        <taxon>Dikarya</taxon>
        <taxon>Basidiomycota</taxon>
        <taxon>Agaricomycotina</taxon>
        <taxon>Agaricomycetes</taxon>
        <taxon>Agaricomycetidae</taxon>
        <taxon>Agaricales</taxon>
        <taxon>Marasmiineae</taxon>
        <taxon>Omphalotaceae</taxon>
        <taxon>Marasmiellus</taxon>
    </lineage>
</organism>
<dbReference type="Proteomes" id="UP001498398">
    <property type="component" value="Unassembled WGS sequence"/>
</dbReference>
<dbReference type="PANTHER" id="PTHR36855:SF1">
    <property type="entry name" value="PEROXISOME MEMBRANE ANCHOR PROTEIN PEX14P N-TERMINAL DOMAIN-CONTAINING PROTEIN"/>
    <property type="match status" value="1"/>
</dbReference>
<keyword evidence="5" id="KW-1185">Reference proteome</keyword>
<feature type="compositionally biased region" description="Polar residues" evidence="1">
    <location>
        <begin position="138"/>
        <end position="160"/>
    </location>
</feature>
<evidence type="ECO:0000259" key="3">
    <source>
        <dbReference type="Pfam" id="PF25871"/>
    </source>
</evidence>
<evidence type="ECO:0000259" key="2">
    <source>
        <dbReference type="Pfam" id="PF17733"/>
    </source>
</evidence>
<dbReference type="PANTHER" id="PTHR36855">
    <property type="entry name" value="CHROMOSOME 10, WHOLE GENOME SHOTGUN SEQUENCE"/>
    <property type="match status" value="1"/>
</dbReference>
<feature type="compositionally biased region" description="Polar residues" evidence="1">
    <location>
        <begin position="89"/>
        <end position="116"/>
    </location>
</feature>